<reference evidence="2 3" key="1">
    <citation type="submission" date="2016-07" db="EMBL/GenBank/DDBJ databases">
        <title>Draft genome of the white-rot fungus Obba rivulosa 3A-2.</title>
        <authorList>
            <consortium name="DOE Joint Genome Institute"/>
            <person name="Miettinen O."/>
            <person name="Riley R."/>
            <person name="Acob R."/>
            <person name="Barry K."/>
            <person name="Cullen D."/>
            <person name="De Vries R."/>
            <person name="Hainaut M."/>
            <person name="Hatakka A."/>
            <person name="Henrissat B."/>
            <person name="Hilden K."/>
            <person name="Kuo R."/>
            <person name="Labutti K."/>
            <person name="Lipzen A."/>
            <person name="Makela M.R."/>
            <person name="Sandor L."/>
            <person name="Spatafora J.W."/>
            <person name="Grigoriev I.V."/>
            <person name="Hibbett D.S."/>
        </authorList>
    </citation>
    <scope>NUCLEOTIDE SEQUENCE [LARGE SCALE GENOMIC DNA]</scope>
    <source>
        <strain evidence="2 3">3A-2</strain>
    </source>
</reference>
<accession>A0A8E2ARZ1</accession>
<dbReference type="Proteomes" id="UP000250043">
    <property type="component" value="Unassembled WGS sequence"/>
</dbReference>
<feature type="domain" description="Fungal STAND N-terminal Goodbye" evidence="1">
    <location>
        <begin position="66"/>
        <end position="188"/>
    </location>
</feature>
<proteinExistence type="predicted"/>
<dbReference type="AlphaFoldDB" id="A0A8E2ARZ1"/>
<dbReference type="InterPro" id="IPR031350">
    <property type="entry name" value="Goodbye_dom"/>
</dbReference>
<protein>
    <recommendedName>
        <fullName evidence="1">Fungal STAND N-terminal Goodbye domain-containing protein</fullName>
    </recommendedName>
</protein>
<gene>
    <name evidence="2" type="ORF">OBBRIDRAFT_182826</name>
</gene>
<evidence type="ECO:0000313" key="3">
    <source>
        <dbReference type="Proteomes" id="UP000250043"/>
    </source>
</evidence>
<dbReference type="EMBL" id="KV722500">
    <property type="protein sequence ID" value="OCH87062.1"/>
    <property type="molecule type" value="Genomic_DNA"/>
</dbReference>
<name>A0A8E2ARZ1_9APHY</name>
<evidence type="ECO:0000259" key="1">
    <source>
        <dbReference type="Pfam" id="PF17109"/>
    </source>
</evidence>
<evidence type="ECO:0000313" key="2">
    <source>
        <dbReference type="EMBL" id="OCH87062.1"/>
    </source>
</evidence>
<organism evidence="2 3">
    <name type="scientific">Obba rivulosa</name>
    <dbReference type="NCBI Taxonomy" id="1052685"/>
    <lineage>
        <taxon>Eukaryota</taxon>
        <taxon>Fungi</taxon>
        <taxon>Dikarya</taxon>
        <taxon>Basidiomycota</taxon>
        <taxon>Agaricomycotina</taxon>
        <taxon>Agaricomycetes</taxon>
        <taxon>Polyporales</taxon>
        <taxon>Gelatoporiaceae</taxon>
        <taxon>Obba</taxon>
    </lineage>
</organism>
<dbReference type="OrthoDB" id="7464126at2759"/>
<dbReference type="Pfam" id="PF17109">
    <property type="entry name" value="Goodbye"/>
    <property type="match status" value="1"/>
</dbReference>
<keyword evidence="3" id="KW-1185">Reference proteome</keyword>
<sequence length="278" mass="30659">MSITLTRPDRSAQDQLGQMCPTGPCPADLQSCTHIPLISANQSSTSLLPSSQAPIERPLDFQQLFSDALDEYKRQTGTSLDSHPLGDKLKSCNSVDDVVAILTDQSRSFEDFRKKAPLMTRLKPIVNVVISVSETLGEGVALAFSPAHAIFCGIGVLLTAAKEVSSSYDALGDLFDHTANFLVRSKKYTQILPSNSEMKMILAKTLAQVIVIFALATKQVKQGRFMKYGKKLLKEKDVEDALKKLDNLTTEEARMTTMQCLEVIYLLFDKMKLFMDGA</sequence>